<evidence type="ECO:0000313" key="1">
    <source>
        <dbReference type="EMBL" id="PBK63560.1"/>
    </source>
</evidence>
<dbReference type="Proteomes" id="UP000218334">
    <property type="component" value="Unassembled WGS sequence"/>
</dbReference>
<organism evidence="1 2">
    <name type="scientific">Armillaria solidipes</name>
    <dbReference type="NCBI Taxonomy" id="1076256"/>
    <lineage>
        <taxon>Eukaryota</taxon>
        <taxon>Fungi</taxon>
        <taxon>Dikarya</taxon>
        <taxon>Basidiomycota</taxon>
        <taxon>Agaricomycotina</taxon>
        <taxon>Agaricomycetes</taxon>
        <taxon>Agaricomycetidae</taxon>
        <taxon>Agaricales</taxon>
        <taxon>Marasmiineae</taxon>
        <taxon>Physalacriaceae</taxon>
        <taxon>Armillaria</taxon>
    </lineage>
</organism>
<feature type="non-terminal residue" evidence="1">
    <location>
        <position position="82"/>
    </location>
</feature>
<keyword evidence="2" id="KW-1185">Reference proteome</keyword>
<reference evidence="2" key="1">
    <citation type="journal article" date="2017" name="Nat. Ecol. Evol.">
        <title>Genome expansion and lineage-specific genetic innovations in the forest pathogenic fungi Armillaria.</title>
        <authorList>
            <person name="Sipos G."/>
            <person name="Prasanna A.N."/>
            <person name="Walter M.C."/>
            <person name="O'Connor E."/>
            <person name="Balint B."/>
            <person name="Krizsan K."/>
            <person name="Kiss B."/>
            <person name="Hess J."/>
            <person name="Varga T."/>
            <person name="Slot J."/>
            <person name="Riley R."/>
            <person name="Boka B."/>
            <person name="Rigling D."/>
            <person name="Barry K."/>
            <person name="Lee J."/>
            <person name="Mihaltcheva S."/>
            <person name="LaButti K."/>
            <person name="Lipzen A."/>
            <person name="Waldron R."/>
            <person name="Moloney N.M."/>
            <person name="Sperisen C."/>
            <person name="Kredics L."/>
            <person name="Vagvoelgyi C."/>
            <person name="Patrignani A."/>
            <person name="Fitzpatrick D."/>
            <person name="Nagy I."/>
            <person name="Doyle S."/>
            <person name="Anderson J.B."/>
            <person name="Grigoriev I.V."/>
            <person name="Gueldener U."/>
            <person name="Muensterkoetter M."/>
            <person name="Nagy L.G."/>
        </authorList>
    </citation>
    <scope>NUCLEOTIDE SEQUENCE [LARGE SCALE GENOMIC DNA]</scope>
    <source>
        <strain evidence="2">28-4</strain>
    </source>
</reference>
<evidence type="ECO:0000313" key="2">
    <source>
        <dbReference type="Proteomes" id="UP000218334"/>
    </source>
</evidence>
<dbReference type="EMBL" id="KZ293458">
    <property type="protein sequence ID" value="PBK63560.1"/>
    <property type="molecule type" value="Genomic_DNA"/>
</dbReference>
<accession>A0A2H3B1G2</accession>
<sequence>MAEHHYNGRIVVRSSKAGCPNAGFTSVNTIINRPAANPSSTHFEVTTEIACANCIPQLLSSFFTTVINIRFEGFLTGSTSSI</sequence>
<proteinExistence type="predicted"/>
<protein>
    <submittedName>
        <fullName evidence="1">Uncharacterized protein</fullName>
    </submittedName>
</protein>
<name>A0A2H3B1G2_9AGAR</name>
<dbReference type="AlphaFoldDB" id="A0A2H3B1G2"/>
<gene>
    <name evidence="1" type="ORF">ARMSODRAFT_963163</name>
</gene>